<sequence length="103" mass="12453">MTLKYLRRCLKLQPLACVQATHRRDRDWRTCSKIQGRFPDRNSSGGYSCYQDHFRIDVRFDSHGSERCKFRQVLMHPSERLMIRLPPRWSRYLSPYNRTAIHP</sequence>
<dbReference type="EMBL" id="BMAU01021369">
    <property type="protein sequence ID" value="GFY24238.1"/>
    <property type="molecule type" value="Genomic_DNA"/>
</dbReference>
<proteinExistence type="predicted"/>
<evidence type="ECO:0000313" key="2">
    <source>
        <dbReference type="Proteomes" id="UP000887159"/>
    </source>
</evidence>
<accession>A0A8X6VXD8</accession>
<dbReference type="Proteomes" id="UP000887159">
    <property type="component" value="Unassembled WGS sequence"/>
</dbReference>
<name>A0A8X6VXD8_TRICX</name>
<reference evidence="1" key="1">
    <citation type="submission" date="2020-08" db="EMBL/GenBank/DDBJ databases">
        <title>Multicomponent nature underlies the extraordinary mechanical properties of spider dragline silk.</title>
        <authorList>
            <person name="Kono N."/>
            <person name="Nakamura H."/>
            <person name="Mori M."/>
            <person name="Yoshida Y."/>
            <person name="Ohtoshi R."/>
            <person name="Malay A.D."/>
            <person name="Moran D.A.P."/>
            <person name="Tomita M."/>
            <person name="Numata K."/>
            <person name="Arakawa K."/>
        </authorList>
    </citation>
    <scope>NUCLEOTIDE SEQUENCE</scope>
</reference>
<protein>
    <submittedName>
        <fullName evidence="1">Uncharacterized protein</fullName>
    </submittedName>
</protein>
<dbReference type="AlphaFoldDB" id="A0A8X6VXD8"/>
<organism evidence="1 2">
    <name type="scientific">Trichonephila clavipes</name>
    <name type="common">Golden silk orbweaver</name>
    <name type="synonym">Nephila clavipes</name>
    <dbReference type="NCBI Taxonomy" id="2585209"/>
    <lineage>
        <taxon>Eukaryota</taxon>
        <taxon>Metazoa</taxon>
        <taxon>Ecdysozoa</taxon>
        <taxon>Arthropoda</taxon>
        <taxon>Chelicerata</taxon>
        <taxon>Arachnida</taxon>
        <taxon>Araneae</taxon>
        <taxon>Araneomorphae</taxon>
        <taxon>Entelegynae</taxon>
        <taxon>Araneoidea</taxon>
        <taxon>Nephilidae</taxon>
        <taxon>Trichonephila</taxon>
    </lineage>
</organism>
<gene>
    <name evidence="1" type="ORF">TNCV_1012871</name>
</gene>
<keyword evidence="2" id="KW-1185">Reference proteome</keyword>
<comment type="caution">
    <text evidence="1">The sequence shown here is derived from an EMBL/GenBank/DDBJ whole genome shotgun (WGS) entry which is preliminary data.</text>
</comment>
<evidence type="ECO:0000313" key="1">
    <source>
        <dbReference type="EMBL" id="GFY24238.1"/>
    </source>
</evidence>